<evidence type="ECO:0000259" key="4">
    <source>
        <dbReference type="SMART" id="SM00854"/>
    </source>
</evidence>
<feature type="signal peptide" evidence="3">
    <location>
        <begin position="1"/>
        <end position="28"/>
    </location>
</feature>
<dbReference type="SUPFAM" id="SSF56300">
    <property type="entry name" value="Metallo-dependent phosphatases"/>
    <property type="match status" value="1"/>
</dbReference>
<feature type="region of interest" description="Disordered" evidence="2">
    <location>
        <begin position="36"/>
        <end position="96"/>
    </location>
</feature>
<comment type="similarity">
    <text evidence="1">Belongs to the CapA family.</text>
</comment>
<dbReference type="Proteomes" id="UP000304148">
    <property type="component" value="Chromosome"/>
</dbReference>
<dbReference type="RefSeq" id="WP_138186411.1">
    <property type="nucleotide sequence ID" value="NZ_LS992241.1"/>
</dbReference>
<dbReference type="SMART" id="SM00854">
    <property type="entry name" value="PGA_cap"/>
    <property type="match status" value="1"/>
</dbReference>
<feature type="chain" id="PRO_5038512236" evidence="3">
    <location>
        <begin position="29"/>
        <end position="456"/>
    </location>
</feature>
<evidence type="ECO:0000256" key="3">
    <source>
        <dbReference type="SAM" id="SignalP"/>
    </source>
</evidence>
<sequence>MSNGRNIRTGLLIIAIVLLILSTACAIASPSQLVDQDASSSQPTTDSEQQTKPQPAHKAAIAQHKDNSPSSTDSDHLNSSMNIPASTATTLPNNTKTKPYTLSSKLLAVGDIMMHSPQFPAYFNKKTGTYNFNSYFTKVKPILETADWCWANLETPLLGGEKVYTGYPMFNAPPELADALKFTGFNIVTAANNHSLDRYEAGALRTLEVLKEKGLVTKGLSASLWESKQPTLVEKNGIQLGILAYTYGTNGIPLPKQKPYLVSLIDEKRMIQDIQNTKKAGADVVAIAIHFGTEYEHTPNQEQIRLARSLIQAGADIILGSHPHVIQPYERITVREPDGSKRDGLIIYSMGNFISNQTGNGTDIGVIFGVEINKHMPEGTIELKNVTTIPTWVHIDGDHDKRKYRVLPLEQTIKSHSDNRLSTQQYKAMKKMLTSTTSHLASRSAVPVILNVSPSP</sequence>
<dbReference type="InterPro" id="IPR052169">
    <property type="entry name" value="CW_Biosynth-Accessory"/>
</dbReference>
<dbReference type="EMBL" id="LS992241">
    <property type="protein sequence ID" value="SYX84507.1"/>
    <property type="molecule type" value="Genomic_DNA"/>
</dbReference>
<evidence type="ECO:0000313" key="5">
    <source>
        <dbReference type="EMBL" id="SYX84507.1"/>
    </source>
</evidence>
<feature type="compositionally biased region" description="Polar residues" evidence="2">
    <location>
        <begin position="36"/>
        <end position="53"/>
    </location>
</feature>
<feature type="domain" description="Capsule synthesis protein CapA" evidence="4">
    <location>
        <begin position="105"/>
        <end position="357"/>
    </location>
</feature>
<name>A0A383RBM3_PAEAL</name>
<keyword evidence="3" id="KW-0732">Signal</keyword>
<dbReference type="Gene3D" id="3.60.21.10">
    <property type="match status" value="1"/>
</dbReference>
<dbReference type="InterPro" id="IPR029052">
    <property type="entry name" value="Metallo-depent_PP-like"/>
</dbReference>
<dbReference type="PANTHER" id="PTHR33393:SF12">
    <property type="entry name" value="CAPSULE BIOSYNTHESIS PROTEIN CAPA"/>
    <property type="match status" value="1"/>
</dbReference>
<gene>
    <name evidence="5" type="ORF">PBLR_12929</name>
</gene>
<dbReference type="PROSITE" id="PS51257">
    <property type="entry name" value="PROKAR_LIPOPROTEIN"/>
    <property type="match status" value="1"/>
</dbReference>
<proteinExistence type="inferred from homology"/>
<dbReference type="PANTHER" id="PTHR33393">
    <property type="entry name" value="POLYGLUTAMINE SYNTHESIS ACCESSORY PROTEIN RV0574C-RELATED"/>
    <property type="match status" value="1"/>
</dbReference>
<evidence type="ECO:0000313" key="6">
    <source>
        <dbReference type="Proteomes" id="UP000304148"/>
    </source>
</evidence>
<accession>A0A383RBM3</accession>
<evidence type="ECO:0000256" key="2">
    <source>
        <dbReference type="SAM" id="MobiDB-lite"/>
    </source>
</evidence>
<protein>
    <submittedName>
        <fullName evidence="5">Protein of poly-gamma-glutamate biosynthesis (Capsule formation)-like protein</fullName>
    </submittedName>
</protein>
<dbReference type="InterPro" id="IPR019079">
    <property type="entry name" value="Capsule_synth_CapA"/>
</dbReference>
<dbReference type="AlphaFoldDB" id="A0A383RBM3"/>
<evidence type="ECO:0000256" key="1">
    <source>
        <dbReference type="ARBA" id="ARBA00005662"/>
    </source>
</evidence>
<reference evidence="6" key="1">
    <citation type="submission" date="2018-08" db="EMBL/GenBank/DDBJ databases">
        <authorList>
            <person name="Chevrot R."/>
        </authorList>
    </citation>
    <scope>NUCLEOTIDE SEQUENCE [LARGE SCALE GENOMIC DNA]</scope>
</reference>
<dbReference type="Pfam" id="PF09587">
    <property type="entry name" value="PGA_cap"/>
    <property type="match status" value="1"/>
</dbReference>
<feature type="compositionally biased region" description="Polar residues" evidence="2">
    <location>
        <begin position="68"/>
        <end position="96"/>
    </location>
</feature>
<dbReference type="CDD" id="cd07381">
    <property type="entry name" value="MPP_CapA"/>
    <property type="match status" value="1"/>
</dbReference>
<organism evidence="5 6">
    <name type="scientific">Paenibacillus alvei</name>
    <name type="common">Bacillus alvei</name>
    <dbReference type="NCBI Taxonomy" id="44250"/>
    <lineage>
        <taxon>Bacteria</taxon>
        <taxon>Bacillati</taxon>
        <taxon>Bacillota</taxon>
        <taxon>Bacilli</taxon>
        <taxon>Bacillales</taxon>
        <taxon>Paenibacillaceae</taxon>
        <taxon>Paenibacillus</taxon>
    </lineage>
</organism>